<evidence type="ECO:0000256" key="2">
    <source>
        <dbReference type="SAM" id="MobiDB-lite"/>
    </source>
</evidence>
<evidence type="ECO:0000313" key="4">
    <source>
        <dbReference type="Proteomes" id="UP000041254"/>
    </source>
</evidence>
<feature type="coiled-coil region" evidence="1">
    <location>
        <begin position="309"/>
        <end position="357"/>
    </location>
</feature>
<keyword evidence="1" id="KW-0175">Coiled coil</keyword>
<accession>A0A0G4EYF8</accession>
<feature type="coiled-coil region" evidence="1">
    <location>
        <begin position="26"/>
        <end position="111"/>
    </location>
</feature>
<dbReference type="PANTHER" id="PTHR23159:SF60">
    <property type="entry name" value="SPINDLE ASSEMBLY ABNORMAL PROTEIN 4"/>
    <property type="match status" value="1"/>
</dbReference>
<name>A0A0G4EYF8_VITBC</name>
<proteinExistence type="predicted"/>
<feature type="region of interest" description="Disordered" evidence="2">
    <location>
        <begin position="1"/>
        <end position="22"/>
    </location>
</feature>
<reference evidence="3 4" key="1">
    <citation type="submission" date="2014-11" db="EMBL/GenBank/DDBJ databases">
        <authorList>
            <person name="Zhu J."/>
            <person name="Qi W."/>
            <person name="Song R."/>
        </authorList>
    </citation>
    <scope>NUCLEOTIDE SEQUENCE [LARGE SCALE GENOMIC DNA]</scope>
</reference>
<dbReference type="OMA" id="VEARMFL"/>
<dbReference type="InParanoid" id="A0A0G4EYF8"/>
<organism evidence="3 4">
    <name type="scientific">Vitrella brassicaformis (strain CCMP3155)</name>
    <dbReference type="NCBI Taxonomy" id="1169540"/>
    <lineage>
        <taxon>Eukaryota</taxon>
        <taxon>Sar</taxon>
        <taxon>Alveolata</taxon>
        <taxon>Colpodellida</taxon>
        <taxon>Vitrellaceae</taxon>
        <taxon>Vitrella</taxon>
    </lineage>
</organism>
<dbReference type="PANTHER" id="PTHR23159">
    <property type="entry name" value="CENTROSOMAL PROTEIN 2"/>
    <property type="match status" value="1"/>
</dbReference>
<dbReference type="Proteomes" id="UP000041254">
    <property type="component" value="Unassembled WGS sequence"/>
</dbReference>
<dbReference type="EMBL" id="CDMY01000347">
    <property type="protein sequence ID" value="CEM04073.1"/>
    <property type="molecule type" value="Genomic_DNA"/>
</dbReference>
<protein>
    <submittedName>
        <fullName evidence="3">Uncharacterized protein</fullName>
    </submittedName>
</protein>
<dbReference type="AlphaFoldDB" id="A0A0G4EYF8"/>
<dbReference type="VEuPathDB" id="CryptoDB:Vbra_8506"/>
<sequence length="893" mass="100585">MEPSSQYESLRPSIPEPSTGAEVVPLLDALRTRDDAYQDLQRLQQEARKQLEDDRRNEADALQRSRQHFAEGVRHHAGLLDNQELASQYAVKELEMQNTKLLEQLTAAQTKEGLSQANNQLLTDENRRLALHAVRGTALADNLHTNLHVTCLACHSLQEDLRVSDRIRSSMSEQLKGQQDAVAKLQEEKARLLLDERLARDREQARYDKLRSEIDALHRQINQLNKDLEASRQQRLSLQDKLSSTEADKAKVEAELDGEKRRGQQLRMDKDQMERELRAEIAIKHTDVARYQELSRSYQEQLEQRLTIEWQLRAEIHELKAKVEELRTDKEALEKALGRKECDLKCALDEIERLKALLGQQKQPIVIKAPEVQTDTRVSTVKTTINTQEGDIGARQAELDLLRAQLKAKDDELQRLVQETNAKQMRLLALIGTRQSELSQCRQMVMSKAFQNWRATTEPSPPAPPPARPTTPPAAPLPATRPQHTSTADLPRTPTGARHTQTSPKAPPPPPVQQQRLEAPSRSVVTAEEMGAIVGRTVDRYDRALRERRVAARWLRLAWRGMRRRWEALMAGEVLREQEVEARMFLRGGEGEGVGDEFAAARQAVQRLCVELRYRITKYFLHFYRDDGESIDISQLPGAIEGNTALLCESMKLTRQHFGRLFHALLFTYQKLRLLGGELSLPESDHHPAITADESTATATVESAAHRLVRNLLAGRHGVGVVAVEGPDGPVPFYLWERRLRQAVGAVRGAKWPQPPAKEDRGVAAKAKAKAKTTGSPPKPKTISPPKSPQAAHPGPLPALRVPYSCRAVHQWVEQCAQRLDNTLPYTADEVPRFCGDVLKVRVASGLTEDEGGDTRARELLETLFCDALTIYMSKWRAGGGGRGADRQQQRDD</sequence>
<keyword evidence="4" id="KW-1185">Reference proteome</keyword>
<feature type="region of interest" description="Disordered" evidence="2">
    <location>
        <begin position="239"/>
        <end position="271"/>
    </location>
</feature>
<feature type="compositionally biased region" description="Basic and acidic residues" evidence="2">
    <location>
        <begin position="246"/>
        <end position="271"/>
    </location>
</feature>
<feature type="region of interest" description="Disordered" evidence="2">
    <location>
        <begin position="453"/>
        <end position="524"/>
    </location>
</feature>
<feature type="region of interest" description="Disordered" evidence="2">
    <location>
        <begin position="751"/>
        <end position="796"/>
    </location>
</feature>
<feature type="compositionally biased region" description="Low complexity" evidence="2">
    <location>
        <begin position="772"/>
        <end position="785"/>
    </location>
</feature>
<gene>
    <name evidence="3" type="ORF">Vbra_8506</name>
</gene>
<evidence type="ECO:0000313" key="3">
    <source>
        <dbReference type="EMBL" id="CEM04073.1"/>
    </source>
</evidence>
<evidence type="ECO:0000256" key="1">
    <source>
        <dbReference type="SAM" id="Coils"/>
    </source>
</evidence>
<feature type="compositionally biased region" description="Pro residues" evidence="2">
    <location>
        <begin position="459"/>
        <end position="476"/>
    </location>
</feature>